<sequence length="146" mass="17183">MDFTVRTATQDDYEFTFSLKKLAEVDAITAIFGWDEELQRELHLIEWHQGFPELIYVDGEPVGSYMLVENNEVWHFSRFFLLPNFHGEGIGSKILQQVSDTLDSYQQPCKLCYLQGSRVQTLYPRFGFVKCSEDDQFVYMIRYPTK</sequence>
<gene>
    <name evidence="2" type="ORF">A130_12655</name>
</gene>
<comment type="caution">
    <text evidence="2">The sequence shown here is derived from an EMBL/GenBank/DDBJ whole genome shotgun (WGS) entry which is preliminary data.</text>
</comment>
<dbReference type="SUPFAM" id="SSF55729">
    <property type="entry name" value="Acyl-CoA N-acyltransferases (Nat)"/>
    <property type="match status" value="1"/>
</dbReference>
<evidence type="ECO:0000313" key="2">
    <source>
        <dbReference type="EMBL" id="OEE78661.1"/>
    </source>
</evidence>
<organism evidence="2 3">
    <name type="scientific">Vibrio genomosp. F6 str. FF-238</name>
    <dbReference type="NCBI Taxonomy" id="1191298"/>
    <lineage>
        <taxon>Bacteria</taxon>
        <taxon>Pseudomonadati</taxon>
        <taxon>Pseudomonadota</taxon>
        <taxon>Gammaproteobacteria</taxon>
        <taxon>Vibrionales</taxon>
        <taxon>Vibrionaceae</taxon>
        <taxon>Vibrio</taxon>
    </lineage>
</organism>
<dbReference type="Pfam" id="PF13508">
    <property type="entry name" value="Acetyltransf_7"/>
    <property type="match status" value="1"/>
</dbReference>
<dbReference type="PROSITE" id="PS51186">
    <property type="entry name" value="GNAT"/>
    <property type="match status" value="1"/>
</dbReference>
<dbReference type="Gene3D" id="3.40.630.30">
    <property type="match status" value="1"/>
</dbReference>
<feature type="domain" description="N-acetyltransferase" evidence="1">
    <location>
        <begin position="3"/>
        <end position="145"/>
    </location>
</feature>
<proteinExistence type="predicted"/>
<dbReference type="InterPro" id="IPR016181">
    <property type="entry name" value="Acyl_CoA_acyltransferase"/>
</dbReference>
<dbReference type="InterPro" id="IPR000182">
    <property type="entry name" value="GNAT_dom"/>
</dbReference>
<protein>
    <submittedName>
        <fullName evidence="2">GNAT family N-acetyltransferase</fullName>
    </submittedName>
</protein>
<keyword evidence="2" id="KW-0808">Transferase</keyword>
<dbReference type="EMBL" id="AJYW02000041">
    <property type="protein sequence ID" value="OEE78661.1"/>
    <property type="molecule type" value="Genomic_DNA"/>
</dbReference>
<dbReference type="CDD" id="cd04301">
    <property type="entry name" value="NAT_SF"/>
    <property type="match status" value="1"/>
</dbReference>
<dbReference type="AlphaFoldDB" id="A0A1E5D4X4"/>
<dbReference type="Proteomes" id="UP000094165">
    <property type="component" value="Unassembled WGS sequence"/>
</dbReference>
<evidence type="ECO:0000259" key="1">
    <source>
        <dbReference type="PROSITE" id="PS51186"/>
    </source>
</evidence>
<accession>A0A1E5D4X4</accession>
<dbReference type="GO" id="GO:0016747">
    <property type="term" value="F:acyltransferase activity, transferring groups other than amino-acyl groups"/>
    <property type="evidence" value="ECO:0007669"/>
    <property type="project" value="InterPro"/>
</dbReference>
<dbReference type="RefSeq" id="WP_017054400.1">
    <property type="nucleotide sequence ID" value="NZ_AJYW02000041.1"/>
</dbReference>
<reference evidence="2 3" key="1">
    <citation type="journal article" date="2012" name="Science">
        <title>Ecological populations of bacteria act as socially cohesive units of antibiotic production and resistance.</title>
        <authorList>
            <person name="Cordero O.X."/>
            <person name="Wildschutte H."/>
            <person name="Kirkup B."/>
            <person name="Proehl S."/>
            <person name="Ngo L."/>
            <person name="Hussain F."/>
            <person name="Le Roux F."/>
            <person name="Mincer T."/>
            <person name="Polz M.F."/>
        </authorList>
    </citation>
    <scope>NUCLEOTIDE SEQUENCE [LARGE SCALE GENOMIC DNA]</scope>
    <source>
        <strain evidence="2 3">FF-238</strain>
    </source>
</reference>
<keyword evidence="3" id="KW-1185">Reference proteome</keyword>
<evidence type="ECO:0000313" key="3">
    <source>
        <dbReference type="Proteomes" id="UP000094165"/>
    </source>
</evidence>
<name>A0A1E5D4X4_9VIBR</name>